<reference evidence="1 2" key="1">
    <citation type="submission" date="2021-10" db="EMBL/GenBank/DDBJ databases">
        <title>Draft genome of Aestuariibacter halophilus JC2043.</title>
        <authorList>
            <person name="Emsley S.A."/>
            <person name="Pfannmuller K.M."/>
            <person name="Ushijima B."/>
            <person name="Saw J.H."/>
            <person name="Videau P."/>
        </authorList>
    </citation>
    <scope>NUCLEOTIDE SEQUENCE [LARGE SCALE GENOMIC DNA]</scope>
    <source>
        <strain evidence="1 2">JC2043</strain>
    </source>
</reference>
<name>A0ABS8GA91_9ALTE</name>
<accession>A0ABS8GA91</accession>
<dbReference type="EMBL" id="JAJEWP010000004">
    <property type="protein sequence ID" value="MCC2617438.1"/>
    <property type="molecule type" value="Genomic_DNA"/>
</dbReference>
<dbReference type="Proteomes" id="UP001520878">
    <property type="component" value="Unassembled WGS sequence"/>
</dbReference>
<gene>
    <name evidence="1" type="ORF">LJ739_14390</name>
</gene>
<keyword evidence="2" id="KW-1185">Reference proteome</keyword>
<organism evidence="1 2">
    <name type="scientific">Fluctibacter halophilus</name>
    <dbReference type="NCBI Taxonomy" id="226011"/>
    <lineage>
        <taxon>Bacteria</taxon>
        <taxon>Pseudomonadati</taxon>
        <taxon>Pseudomonadota</taxon>
        <taxon>Gammaproteobacteria</taxon>
        <taxon>Alteromonadales</taxon>
        <taxon>Alteromonadaceae</taxon>
        <taxon>Fluctibacter</taxon>
    </lineage>
</organism>
<sequence>MIFSVEKRDKHGYYTLQFDDQVLRLRVGGSIGTGLAAKFDIDVATALKSIPPGPWIYFGDMRGCDGYTRDAESQIIETQKMALASGCVADAYCIDSPVARSQVDNIRRSAGIPGDILSCCFDTPGAAMDYLQQALDAALSKTS</sequence>
<dbReference type="RefSeq" id="WP_229161589.1">
    <property type="nucleotide sequence ID" value="NZ_JAJEWP010000004.1"/>
</dbReference>
<comment type="caution">
    <text evidence="1">The sequence shown here is derived from an EMBL/GenBank/DDBJ whole genome shotgun (WGS) entry which is preliminary data.</text>
</comment>
<evidence type="ECO:0000313" key="2">
    <source>
        <dbReference type="Proteomes" id="UP001520878"/>
    </source>
</evidence>
<protein>
    <submittedName>
        <fullName evidence="1">Uncharacterized protein</fullName>
    </submittedName>
</protein>
<evidence type="ECO:0000313" key="1">
    <source>
        <dbReference type="EMBL" id="MCC2617438.1"/>
    </source>
</evidence>
<proteinExistence type="predicted"/>